<dbReference type="SUPFAM" id="SSF52833">
    <property type="entry name" value="Thioredoxin-like"/>
    <property type="match status" value="1"/>
</dbReference>
<protein>
    <submittedName>
        <fullName evidence="2">NHL repeat-containing protein</fullName>
    </submittedName>
</protein>
<accession>A0A326UDX9</accession>
<dbReference type="RefSeq" id="WP_211325986.1">
    <property type="nucleotide sequence ID" value="NZ_BIFX01000001.1"/>
</dbReference>
<evidence type="ECO:0000256" key="1">
    <source>
        <dbReference type="ARBA" id="ARBA00022737"/>
    </source>
</evidence>
<sequence length="443" mass="49176">MLSQLRELETAFPDTLTVISIHSPKFPREQFTESVREAVLRYGITHPVVNDRQMNLWQQYAVRAWPTLMFLDPENRVIGKHEGEIAPEQGKQLIQRMIDDFDAEGLLTHQPLRFARETAPESFLAFPGKVAVDGQRIVISDTAHHRLIEADLKGTVRQIIGTGKEGRADGPAEQAEFNRPQGMTLTGHTLYVADTENHLIRRVNLETQRVETIAGTGQQYGIARTATSGEPLQVALSSPWDLAYQNERLYIAMAGVHALYMVHLQYNEIRIFAGAGPEGLRDGSYDEAWFAQPYGLSIENNILYVADSETSAVRAVELDGKRRVTTLVGTGLFDFGDVDGTGDNAQLQHVQAVCASQGRVYLADTYNNKIKVLDPLTREVKTLAGDGQAGYRDGSFDEAQFNEPAGLAAYGQKLYVADTNNHAIRVLDLEARTVETLKLLRPA</sequence>
<dbReference type="PANTHER" id="PTHR46388">
    <property type="entry name" value="NHL REPEAT-CONTAINING PROTEIN 2"/>
    <property type="match status" value="1"/>
</dbReference>
<dbReference type="InterPro" id="IPR036249">
    <property type="entry name" value="Thioredoxin-like_sf"/>
</dbReference>
<dbReference type="InterPro" id="IPR045302">
    <property type="entry name" value="NHL2_NHL_rpt_dom"/>
</dbReference>
<evidence type="ECO:0000313" key="3">
    <source>
        <dbReference type="Proteomes" id="UP000248806"/>
    </source>
</evidence>
<dbReference type="Pfam" id="PF01436">
    <property type="entry name" value="NHL"/>
    <property type="match status" value="2"/>
</dbReference>
<proteinExistence type="predicted"/>
<keyword evidence="1" id="KW-0677">Repeat</keyword>
<name>A0A326UDX9_THEHA</name>
<dbReference type="AlphaFoldDB" id="A0A326UDX9"/>
<comment type="caution">
    <text evidence="2">The sequence shown here is derived from an EMBL/GenBank/DDBJ whole genome shotgun (WGS) entry which is preliminary data.</text>
</comment>
<dbReference type="InterPro" id="IPR011042">
    <property type="entry name" value="6-blade_b-propeller_TolB-like"/>
</dbReference>
<dbReference type="CDD" id="cd14951">
    <property type="entry name" value="NHL-2_like"/>
    <property type="match status" value="1"/>
</dbReference>
<dbReference type="Proteomes" id="UP000248806">
    <property type="component" value="Unassembled WGS sequence"/>
</dbReference>
<dbReference type="Gene3D" id="3.40.30.10">
    <property type="entry name" value="Glutaredoxin"/>
    <property type="match status" value="1"/>
</dbReference>
<keyword evidence="3" id="KW-1185">Reference proteome</keyword>
<evidence type="ECO:0000313" key="2">
    <source>
        <dbReference type="EMBL" id="PZW36135.1"/>
    </source>
</evidence>
<reference evidence="2 3" key="1">
    <citation type="submission" date="2018-06" db="EMBL/GenBank/DDBJ databases">
        <title>Genomic Encyclopedia of Archaeal and Bacterial Type Strains, Phase II (KMG-II): from individual species to whole genera.</title>
        <authorList>
            <person name="Goeker M."/>
        </authorList>
    </citation>
    <scope>NUCLEOTIDE SEQUENCE [LARGE SCALE GENOMIC DNA]</scope>
    <source>
        <strain evidence="2 3">ATCC BAA-1881</strain>
    </source>
</reference>
<dbReference type="PANTHER" id="PTHR46388:SF2">
    <property type="entry name" value="NHL REPEAT-CONTAINING PROTEIN 2"/>
    <property type="match status" value="1"/>
</dbReference>
<organism evidence="2 3">
    <name type="scientific">Thermosporothrix hazakensis</name>
    <dbReference type="NCBI Taxonomy" id="644383"/>
    <lineage>
        <taxon>Bacteria</taxon>
        <taxon>Bacillati</taxon>
        <taxon>Chloroflexota</taxon>
        <taxon>Ktedonobacteria</taxon>
        <taxon>Ktedonobacterales</taxon>
        <taxon>Thermosporotrichaceae</taxon>
        <taxon>Thermosporothrix</taxon>
    </lineage>
</organism>
<gene>
    <name evidence="2" type="ORF">EI42_00305</name>
</gene>
<dbReference type="SUPFAM" id="SSF101898">
    <property type="entry name" value="NHL repeat"/>
    <property type="match status" value="1"/>
</dbReference>
<dbReference type="InterPro" id="IPR001258">
    <property type="entry name" value="NHL_repeat"/>
</dbReference>
<dbReference type="EMBL" id="QKUF01000001">
    <property type="protein sequence ID" value="PZW36135.1"/>
    <property type="molecule type" value="Genomic_DNA"/>
</dbReference>
<dbReference type="Gene3D" id="2.120.10.30">
    <property type="entry name" value="TolB, C-terminal domain"/>
    <property type="match status" value="3"/>
</dbReference>